<dbReference type="Pfam" id="PF03807">
    <property type="entry name" value="F420_oxidored"/>
    <property type="match status" value="1"/>
</dbReference>
<evidence type="ECO:0000259" key="2">
    <source>
        <dbReference type="Pfam" id="PF03807"/>
    </source>
</evidence>
<name>A0AAQ1JXY3_9BURK</name>
<dbReference type="Gene3D" id="3.40.50.720">
    <property type="entry name" value="NAD(P)-binding Rossmann-like Domain"/>
    <property type="match status" value="1"/>
</dbReference>
<dbReference type="InterPro" id="IPR028939">
    <property type="entry name" value="P5C_Rdtase_cat_N"/>
</dbReference>
<protein>
    <recommendedName>
        <fullName evidence="2">Pyrroline-5-carboxylate reductase catalytic N-terminal domain-containing protein</fullName>
    </recommendedName>
</protein>
<dbReference type="SUPFAM" id="SSF51735">
    <property type="entry name" value="NAD(P)-binding Rossmann-fold domains"/>
    <property type="match status" value="1"/>
</dbReference>
<dbReference type="PANTHER" id="PTHR14239:SF10">
    <property type="entry name" value="REDUCTASE"/>
    <property type="match status" value="1"/>
</dbReference>
<organism evidence="3 4">
    <name type="scientific">Paraburkholderia tropica</name>
    <dbReference type="NCBI Taxonomy" id="92647"/>
    <lineage>
        <taxon>Bacteria</taxon>
        <taxon>Pseudomonadati</taxon>
        <taxon>Pseudomonadota</taxon>
        <taxon>Betaproteobacteria</taxon>
        <taxon>Burkholderiales</taxon>
        <taxon>Burkholderiaceae</taxon>
        <taxon>Paraburkholderia</taxon>
    </lineage>
</organism>
<keyword evidence="1" id="KW-0560">Oxidoreductase</keyword>
<evidence type="ECO:0000313" key="4">
    <source>
        <dbReference type="Proteomes" id="UP000183529"/>
    </source>
</evidence>
<reference evidence="3 4" key="1">
    <citation type="submission" date="2016-10" db="EMBL/GenBank/DDBJ databases">
        <authorList>
            <person name="Varghese N."/>
            <person name="Submissions S."/>
        </authorList>
    </citation>
    <scope>NUCLEOTIDE SEQUENCE [LARGE SCALE GENOMIC DNA]</scope>
    <source>
        <strain evidence="3 4">LMG 22274</strain>
    </source>
</reference>
<sequence length="219" mass="23029">MKIGIIGAGFIGRAMAELAMRHGDSAMLSNSRGPQTLTSTRAAIGCELGTTGEAAAFGDVIVLAVPFGNLAQLPPGLLDGRIVIDTCNYYPDRDGHVAALDAHETTTSQLVAARFPGARVVKAFNAILAADIGTTGAPDGQPGRRALPLASDDAAAKDVVSTLQDRYGFDVVDTGGLAQSWRFERAKPAYCIPLDRAGMERAIAQAQRDVELPHGSWRK</sequence>
<dbReference type="AlphaFoldDB" id="A0AAQ1JXY3"/>
<dbReference type="InterPro" id="IPR036291">
    <property type="entry name" value="NAD(P)-bd_dom_sf"/>
</dbReference>
<dbReference type="InterPro" id="IPR051267">
    <property type="entry name" value="STEAP_metalloreductase"/>
</dbReference>
<evidence type="ECO:0000256" key="1">
    <source>
        <dbReference type="ARBA" id="ARBA00023002"/>
    </source>
</evidence>
<accession>A0AAQ1JXY3</accession>
<feature type="domain" description="Pyrroline-5-carboxylate reductase catalytic N-terminal" evidence="2">
    <location>
        <begin position="2"/>
        <end position="89"/>
    </location>
</feature>
<comment type="caution">
    <text evidence="3">The sequence shown here is derived from an EMBL/GenBank/DDBJ whole genome shotgun (WGS) entry which is preliminary data.</text>
</comment>
<dbReference type="EMBL" id="FNZM01000025">
    <property type="protein sequence ID" value="SEK13868.1"/>
    <property type="molecule type" value="Genomic_DNA"/>
</dbReference>
<dbReference type="RefSeq" id="WP_074987216.1">
    <property type="nucleotide sequence ID" value="NZ_CADFGN010000006.1"/>
</dbReference>
<dbReference type="PANTHER" id="PTHR14239">
    <property type="entry name" value="DUDULIN-RELATED"/>
    <property type="match status" value="1"/>
</dbReference>
<dbReference type="GO" id="GO:0016491">
    <property type="term" value="F:oxidoreductase activity"/>
    <property type="evidence" value="ECO:0007669"/>
    <property type="project" value="UniProtKB-KW"/>
</dbReference>
<proteinExistence type="predicted"/>
<dbReference type="Proteomes" id="UP000183529">
    <property type="component" value="Unassembled WGS sequence"/>
</dbReference>
<gene>
    <name evidence="3" type="ORF">SAMN05216550_12567</name>
</gene>
<evidence type="ECO:0000313" key="3">
    <source>
        <dbReference type="EMBL" id="SEK13868.1"/>
    </source>
</evidence>